<evidence type="ECO:0000259" key="1">
    <source>
        <dbReference type="PROSITE" id="PS50175"/>
    </source>
</evidence>
<keyword evidence="3" id="KW-1185">Reference proteome</keyword>
<dbReference type="Pfam" id="PF00078">
    <property type="entry name" value="RVT_1"/>
    <property type="match status" value="1"/>
</dbReference>
<dbReference type="PANTHER" id="PTHR47331">
    <property type="entry name" value="PHD-TYPE DOMAIN-CONTAINING PROTEIN"/>
    <property type="match status" value="1"/>
</dbReference>
<dbReference type="Gene3D" id="3.30.70.270">
    <property type="match status" value="1"/>
</dbReference>
<dbReference type="PANTHER" id="PTHR47331:SF5">
    <property type="entry name" value="RIBONUCLEASE H"/>
    <property type="match status" value="1"/>
</dbReference>
<evidence type="ECO:0000313" key="4">
    <source>
        <dbReference type="WBParaSite" id="Csp11.Scaffold629.g9943.t1"/>
    </source>
</evidence>
<feature type="domain" description="Reverse transcriptase" evidence="2">
    <location>
        <begin position="282"/>
        <end position="499"/>
    </location>
</feature>
<evidence type="ECO:0000259" key="2">
    <source>
        <dbReference type="PROSITE" id="PS50878"/>
    </source>
</evidence>
<dbReference type="InterPro" id="IPR043502">
    <property type="entry name" value="DNA/RNA_pol_sf"/>
</dbReference>
<dbReference type="PROSITE" id="PS50878">
    <property type="entry name" value="RT_POL"/>
    <property type="match status" value="1"/>
</dbReference>
<sequence length="552" mass="62682">MVIDTPVLINDKVESIPVLLDSGADQSFILEGYAKEKELKIIEENVNLDLTIFGQTPKTLKSKKVEFELLTNDGTILTTAITVPSITGSFDPIEITPEENDLLSSENIELINIRKPKTPVALLGCDVFWHLMSNEQKMRLPSGRYVIPTTIGHLVCGSYESQYPTKTHALMATISNYSDESFTEKNFENYFEISNIGITGDEIDPTDKQLIDDFYKKVSINELTKRVSTKLPWKKDHKSKLANNKGVAICRLSQQYNYLSGKPEWKKLVENFETMEKTGKIEEVHNDPEAGYFIPYGLVFNEGSNTTKVRTVFDASSHKKGEISLNNSLHQGPSLVPDILAVLLRIRKGKYLLSGDIEKAFHAVEVDEEDRDALRFLWLKDVSKPPTKDNLRLMRFTCLPFGVNCSPFLLAMAIKYGIENSEASEKLKEAVKSTCYVDNIFFTSDSKDELQKLYQEAKHYFGEIGMNIREFSTNFPETFIKDEDRATNTDNVKILGYHYDIETDQLSVKSPPAPDPIGMNIREFSTNFPTNFGFANQFWIRTMSSNKRAIRQ</sequence>
<evidence type="ECO:0000313" key="3">
    <source>
        <dbReference type="Proteomes" id="UP000095282"/>
    </source>
</evidence>
<name>A0A1I7UJG8_9PELO</name>
<dbReference type="PROSITE" id="PS50175">
    <property type="entry name" value="ASP_PROT_RETROV"/>
    <property type="match status" value="1"/>
</dbReference>
<dbReference type="GO" id="GO:0004190">
    <property type="term" value="F:aspartic-type endopeptidase activity"/>
    <property type="evidence" value="ECO:0007669"/>
    <property type="project" value="InterPro"/>
</dbReference>
<dbReference type="InterPro" id="IPR000477">
    <property type="entry name" value="RT_dom"/>
</dbReference>
<dbReference type="GO" id="GO:0006508">
    <property type="term" value="P:proteolysis"/>
    <property type="evidence" value="ECO:0007669"/>
    <property type="project" value="InterPro"/>
</dbReference>
<dbReference type="InterPro" id="IPR001995">
    <property type="entry name" value="Peptidase_A2_cat"/>
</dbReference>
<protein>
    <submittedName>
        <fullName evidence="4">Reverse transcriptase domain-containing protein</fullName>
    </submittedName>
</protein>
<dbReference type="SUPFAM" id="SSF56672">
    <property type="entry name" value="DNA/RNA polymerases"/>
    <property type="match status" value="1"/>
</dbReference>
<dbReference type="STRING" id="1561998.A0A1I7UJG8"/>
<dbReference type="AlphaFoldDB" id="A0A1I7UJG8"/>
<reference evidence="4" key="1">
    <citation type="submission" date="2016-11" db="UniProtKB">
        <authorList>
            <consortium name="WormBaseParasite"/>
        </authorList>
    </citation>
    <scope>IDENTIFICATION</scope>
</reference>
<dbReference type="Gene3D" id="3.10.10.10">
    <property type="entry name" value="HIV Type 1 Reverse Transcriptase, subunit A, domain 1"/>
    <property type="match status" value="1"/>
</dbReference>
<proteinExistence type="predicted"/>
<dbReference type="Proteomes" id="UP000095282">
    <property type="component" value="Unplaced"/>
</dbReference>
<dbReference type="eggNOG" id="KOG0017">
    <property type="taxonomic scope" value="Eukaryota"/>
</dbReference>
<dbReference type="InterPro" id="IPR043128">
    <property type="entry name" value="Rev_trsase/Diguanyl_cyclase"/>
</dbReference>
<dbReference type="WBParaSite" id="Csp11.Scaffold629.g9943.t1">
    <property type="protein sequence ID" value="Csp11.Scaffold629.g9943.t1"/>
    <property type="gene ID" value="Csp11.Scaffold629.g9943"/>
</dbReference>
<feature type="domain" description="Peptidase A2" evidence="1">
    <location>
        <begin position="16"/>
        <end position="127"/>
    </location>
</feature>
<accession>A0A1I7UJG8</accession>
<organism evidence="3 4">
    <name type="scientific">Caenorhabditis tropicalis</name>
    <dbReference type="NCBI Taxonomy" id="1561998"/>
    <lineage>
        <taxon>Eukaryota</taxon>
        <taxon>Metazoa</taxon>
        <taxon>Ecdysozoa</taxon>
        <taxon>Nematoda</taxon>
        <taxon>Chromadorea</taxon>
        <taxon>Rhabditida</taxon>
        <taxon>Rhabditina</taxon>
        <taxon>Rhabditomorpha</taxon>
        <taxon>Rhabditoidea</taxon>
        <taxon>Rhabditidae</taxon>
        <taxon>Peloderinae</taxon>
        <taxon>Caenorhabditis</taxon>
    </lineage>
</organism>